<evidence type="ECO:0000313" key="13">
    <source>
        <dbReference type="Proteomes" id="UP000316079"/>
    </source>
</evidence>
<evidence type="ECO:0000256" key="2">
    <source>
        <dbReference type="ARBA" id="ARBA00004496"/>
    </source>
</evidence>
<comment type="catalytic activity">
    <reaction evidence="1">
        <text>butanoyl-CoA + H2O = butanoate + CoA + H(+)</text>
        <dbReference type="Rhea" id="RHEA:40111"/>
        <dbReference type="ChEBI" id="CHEBI:15377"/>
        <dbReference type="ChEBI" id="CHEBI:15378"/>
        <dbReference type="ChEBI" id="CHEBI:17968"/>
        <dbReference type="ChEBI" id="CHEBI:57287"/>
        <dbReference type="ChEBI" id="CHEBI:57371"/>
    </reaction>
    <physiologicalReaction direction="left-to-right" evidence="1">
        <dbReference type="Rhea" id="RHEA:40112"/>
    </physiologicalReaction>
</comment>
<dbReference type="UniPathway" id="UPA00199"/>
<dbReference type="AlphaFoldDB" id="A0A553Q1R0"/>
<evidence type="ECO:0000259" key="10">
    <source>
        <dbReference type="PROSITE" id="PS50848"/>
    </source>
</evidence>
<evidence type="ECO:0000259" key="11">
    <source>
        <dbReference type="PROSITE" id="PS51770"/>
    </source>
</evidence>
<keyword evidence="7" id="KW-0378">Hydrolase</keyword>
<proteinExistence type="predicted"/>
<evidence type="ECO:0000256" key="7">
    <source>
        <dbReference type="ARBA" id="ARBA00022801"/>
    </source>
</evidence>
<dbReference type="CDD" id="cd03442">
    <property type="entry name" value="BFIT_BACH"/>
    <property type="match status" value="2"/>
</dbReference>
<evidence type="ECO:0000256" key="4">
    <source>
        <dbReference type="ARBA" id="ARBA00022487"/>
    </source>
</evidence>
<comment type="pathway">
    <text evidence="3">Lipid metabolism; fatty acid metabolism.</text>
</comment>
<evidence type="ECO:0000313" key="12">
    <source>
        <dbReference type="EMBL" id="TRY83882.1"/>
    </source>
</evidence>
<dbReference type="STRING" id="623744.A0A553Q1R0"/>
<dbReference type="InterPro" id="IPR040170">
    <property type="entry name" value="Cytosol_ACT"/>
</dbReference>
<dbReference type="SUPFAM" id="SSF54637">
    <property type="entry name" value="Thioesterase/thiol ester dehydrase-isomerase"/>
    <property type="match status" value="2"/>
</dbReference>
<keyword evidence="13" id="KW-1185">Reference proteome</keyword>
<evidence type="ECO:0000256" key="6">
    <source>
        <dbReference type="ARBA" id="ARBA00022737"/>
    </source>
</evidence>
<dbReference type="PANTHER" id="PTHR11049:SF3">
    <property type="entry name" value="ACETYL-COENZYME A THIOESTERASE"/>
    <property type="match status" value="1"/>
</dbReference>
<accession>A0A553Q1R0</accession>
<dbReference type="OrthoDB" id="3184331at2759"/>
<feature type="domain" description="HotDog ACOT-type" evidence="11">
    <location>
        <begin position="183"/>
        <end position="308"/>
    </location>
</feature>
<evidence type="ECO:0000256" key="3">
    <source>
        <dbReference type="ARBA" id="ARBA00004872"/>
    </source>
</evidence>
<dbReference type="FunFam" id="3.10.129.10:FF:000011">
    <property type="entry name" value="Acyl-coenzyme A thioesterase 11"/>
    <property type="match status" value="1"/>
</dbReference>
<dbReference type="Pfam" id="PF01852">
    <property type="entry name" value="START"/>
    <property type="match status" value="1"/>
</dbReference>
<reference evidence="12 13" key="1">
    <citation type="journal article" date="2019" name="Sci. Data">
        <title>Hybrid genome assembly and annotation of Danionella translucida.</title>
        <authorList>
            <person name="Kadobianskyi M."/>
            <person name="Schulze L."/>
            <person name="Schuelke M."/>
            <person name="Judkewitz B."/>
        </authorList>
    </citation>
    <scope>NUCLEOTIDE SEQUENCE [LARGE SCALE GENOMIC DNA]</scope>
    <source>
        <strain evidence="12 13">Bolton</strain>
    </source>
</reference>
<protein>
    <recommendedName>
        <fullName evidence="14">START domain-containing protein</fullName>
    </recommendedName>
</protein>
<dbReference type="Gene3D" id="3.30.530.20">
    <property type="match status" value="1"/>
</dbReference>
<dbReference type="PROSITE" id="PS50848">
    <property type="entry name" value="START"/>
    <property type="match status" value="1"/>
</dbReference>
<dbReference type="GO" id="GO:0008289">
    <property type="term" value="F:lipid binding"/>
    <property type="evidence" value="ECO:0007669"/>
    <property type="project" value="InterPro"/>
</dbReference>
<feature type="domain" description="START" evidence="10">
    <location>
        <begin position="379"/>
        <end position="527"/>
    </location>
</feature>
<keyword evidence="6" id="KW-0677">Repeat</keyword>
<organism evidence="12 13">
    <name type="scientific">Danionella cerebrum</name>
    <dbReference type="NCBI Taxonomy" id="2873325"/>
    <lineage>
        <taxon>Eukaryota</taxon>
        <taxon>Metazoa</taxon>
        <taxon>Chordata</taxon>
        <taxon>Craniata</taxon>
        <taxon>Vertebrata</taxon>
        <taxon>Euteleostomi</taxon>
        <taxon>Actinopterygii</taxon>
        <taxon>Neopterygii</taxon>
        <taxon>Teleostei</taxon>
        <taxon>Ostariophysi</taxon>
        <taxon>Cypriniformes</taxon>
        <taxon>Danionidae</taxon>
        <taxon>Danioninae</taxon>
        <taxon>Danionella</taxon>
    </lineage>
</organism>
<evidence type="ECO:0000256" key="8">
    <source>
        <dbReference type="ARBA" id="ARBA00022832"/>
    </source>
</evidence>
<dbReference type="InterPro" id="IPR033120">
    <property type="entry name" value="HOTDOG_ACOT"/>
</dbReference>
<evidence type="ECO:0000256" key="1">
    <source>
        <dbReference type="ARBA" id="ARBA00000295"/>
    </source>
</evidence>
<evidence type="ECO:0008006" key="14">
    <source>
        <dbReference type="Google" id="ProtNLM"/>
    </source>
</evidence>
<gene>
    <name evidence="12" type="ORF">DNTS_030107</name>
</gene>
<evidence type="ECO:0000256" key="9">
    <source>
        <dbReference type="ARBA" id="ARBA00023098"/>
    </source>
</evidence>
<dbReference type="Gene3D" id="3.10.129.10">
    <property type="entry name" value="Hotdog Thioesterase"/>
    <property type="match status" value="2"/>
</dbReference>
<dbReference type="SUPFAM" id="SSF55961">
    <property type="entry name" value="Bet v1-like"/>
    <property type="match status" value="1"/>
</dbReference>
<comment type="caution">
    <text evidence="12">The sequence shown here is derived from an EMBL/GenBank/DDBJ whole genome shotgun (WGS) entry which is preliminary data.</text>
</comment>
<dbReference type="InterPro" id="IPR023393">
    <property type="entry name" value="START-like_dom_sf"/>
</dbReference>
<feature type="domain" description="HotDog ACOT-type" evidence="11">
    <location>
        <begin position="19"/>
        <end position="161"/>
    </location>
</feature>
<dbReference type="InterPro" id="IPR029069">
    <property type="entry name" value="HotDog_dom_sf"/>
</dbReference>
<dbReference type="PANTHER" id="PTHR11049">
    <property type="entry name" value="ACYL COENZYME A THIOESTER HYDROLASE"/>
    <property type="match status" value="1"/>
</dbReference>
<dbReference type="InterPro" id="IPR002913">
    <property type="entry name" value="START_lipid-bd_dom"/>
</dbReference>
<dbReference type="GO" id="GO:0006631">
    <property type="term" value="P:fatty acid metabolic process"/>
    <property type="evidence" value="ECO:0007669"/>
    <property type="project" value="UniProtKB-UniPathway"/>
</dbReference>
<keyword evidence="9" id="KW-0443">Lipid metabolism</keyword>
<dbReference type="EMBL" id="SRMA01026446">
    <property type="protein sequence ID" value="TRY83882.1"/>
    <property type="molecule type" value="Genomic_DNA"/>
</dbReference>
<keyword evidence="5" id="KW-0963">Cytoplasm</keyword>
<dbReference type="GO" id="GO:0052689">
    <property type="term" value="F:carboxylic ester hydrolase activity"/>
    <property type="evidence" value="ECO:0007669"/>
    <property type="project" value="UniProtKB-KW"/>
</dbReference>
<sequence>MELSCSRTVESHEKGNGSSPFEVQMCQSILPCHANHQGELSAGQLLKWMDTIACLAAERHAGMACVTVSMDDIQFEETVRAFNTSMEVGINVNVQEVLSGEMKRVCVAFSTFVAKPKGTQKVSLRPLDHETVEDMLEHSLASERRRLRLHNEQAFKNLMKDYYNLQDKGLYNKKAQAPTVSTEVTRVESIELVLPPHANHHGNTFGGQIMAWMENVATTYCAFHLVLSVCSSRLCGHYVSLGAVDMFRFRGPSTIGDRLVFKAMVNNAFQTCVEVGVRVEAYNCEEWNKGKPRHINSASMIYYMPDSSGQKQTFPDVSYTTSDGERRFLGAIVRKRIRMARKHILYSRDEGPISVPWDKNNQVYLGYNNIAALTVLAGKQGWEDSNFHDKVGVFVHEEAERLFLRVDMEVKTTAFHAFSLLADLCLRPHWDKNYLSCEEVEKADEEERIYHVKCVTVNGSKNRDFVFLLSKRQPCKDGEPYVIALRSITVASIPPEDDCIRSEAKCAGFLVHQSSFSTCQVSYYNQVTSGVLPYIEGNLAGWSKSMEETAMACISFLERDVLTTQF</sequence>
<comment type="subcellular location">
    <subcellularLocation>
        <location evidence="2">Cytoplasm</location>
    </subcellularLocation>
</comment>
<dbReference type="Pfam" id="PF03061">
    <property type="entry name" value="4HBT"/>
    <property type="match status" value="2"/>
</dbReference>
<name>A0A553Q1R0_9TELE</name>
<dbReference type="Proteomes" id="UP000316079">
    <property type="component" value="Unassembled WGS sequence"/>
</dbReference>
<dbReference type="InterPro" id="IPR006683">
    <property type="entry name" value="Thioestr_dom"/>
</dbReference>
<dbReference type="PROSITE" id="PS51770">
    <property type="entry name" value="HOTDOG_ACOT"/>
    <property type="match status" value="2"/>
</dbReference>
<dbReference type="GO" id="GO:0006084">
    <property type="term" value="P:acetyl-CoA metabolic process"/>
    <property type="evidence" value="ECO:0007669"/>
    <property type="project" value="TreeGrafter"/>
</dbReference>
<dbReference type="GO" id="GO:0003986">
    <property type="term" value="F:acetyl-CoA hydrolase activity"/>
    <property type="evidence" value="ECO:0007669"/>
    <property type="project" value="TreeGrafter"/>
</dbReference>
<evidence type="ECO:0000256" key="5">
    <source>
        <dbReference type="ARBA" id="ARBA00022490"/>
    </source>
</evidence>
<keyword evidence="8" id="KW-0276">Fatty acid metabolism</keyword>
<dbReference type="GO" id="GO:0005829">
    <property type="term" value="C:cytosol"/>
    <property type="evidence" value="ECO:0007669"/>
    <property type="project" value="TreeGrafter"/>
</dbReference>
<keyword evidence="4" id="KW-0719">Serine esterase</keyword>